<organism evidence="1 2">
    <name type="scientific">Staphylococcus epidermidis (strain ATCC 35984 / DSM 28319 / BCRC 17069 / CCUG 31568 / BM 3577 / RP62A)</name>
    <dbReference type="NCBI Taxonomy" id="176279"/>
    <lineage>
        <taxon>Bacteria</taxon>
        <taxon>Bacillati</taxon>
        <taxon>Bacillota</taxon>
        <taxon>Bacilli</taxon>
        <taxon>Bacillales</taxon>
        <taxon>Staphylococcaceae</taxon>
        <taxon>Staphylococcus</taxon>
    </lineage>
</organism>
<dbReference type="AlphaFoldDB" id="Q5HQS4"/>
<evidence type="ECO:0000313" key="1">
    <source>
        <dbReference type="EMBL" id="AAW53816.1"/>
    </source>
</evidence>
<dbReference type="KEGG" id="ser:SERP0473"/>
<sequence length="45" mass="5364">MRHTHHCRFYGENKKISNTLLYVNQFNVIVIFKPLTTVISSQEQK</sequence>
<dbReference type="EMBL" id="CP000029">
    <property type="protein sequence ID" value="AAW53816.1"/>
    <property type="molecule type" value="Genomic_DNA"/>
</dbReference>
<dbReference type="Proteomes" id="UP000000531">
    <property type="component" value="Chromosome"/>
</dbReference>
<reference evidence="1 2" key="1">
    <citation type="journal article" date="2005" name="J. Bacteriol.">
        <title>Insights on evolution of virulence and resistance from the complete genome analysis of an early methicillin-resistant Staphylococcus aureus strain and a biofilm-producing methicillin-resistant Staphylococcus epidermidis strain.</title>
        <authorList>
            <person name="Gill S.R."/>
            <person name="Fouts D.E."/>
            <person name="Archer G.L."/>
            <person name="Mongodin E.F."/>
            <person name="Deboy R.T."/>
            <person name="Ravel J."/>
            <person name="Paulsen I.T."/>
            <person name="Kolonay J.F."/>
            <person name="Brinkac L."/>
            <person name="Beanan M."/>
            <person name="Dodson R.J."/>
            <person name="Daugherty S.C."/>
            <person name="Madupu R."/>
            <person name="Angiuoli S.V."/>
            <person name="Durkin A.S."/>
            <person name="Haft D.H."/>
            <person name="Vamathevan J."/>
            <person name="Khouri H."/>
            <person name="Utterback T."/>
            <person name="Lee C."/>
            <person name="Dimitrov G."/>
            <person name="Jiang L."/>
            <person name="Qin H."/>
            <person name="Weidman J."/>
            <person name="Tran K."/>
            <person name="Kang K."/>
            <person name="Hance I.R."/>
            <person name="Nelson K.E."/>
            <person name="Fraser C.M."/>
        </authorList>
    </citation>
    <scope>NUCLEOTIDE SEQUENCE [LARGE SCALE GENOMIC DNA]</scope>
    <source>
        <strain evidence="2">ATCC 35984 / RP62A</strain>
    </source>
</reference>
<accession>Q5HQS4</accession>
<evidence type="ECO:0000313" key="2">
    <source>
        <dbReference type="Proteomes" id="UP000000531"/>
    </source>
</evidence>
<gene>
    <name evidence="1" type="ordered locus">SERP0473</name>
</gene>
<dbReference type="HOGENOM" id="CLU_3205516_0_0_9"/>
<proteinExistence type="predicted"/>
<keyword evidence="2" id="KW-1185">Reference proteome</keyword>
<protein>
    <submittedName>
        <fullName evidence="1">Uncharacterized protein</fullName>
    </submittedName>
</protein>
<name>Q5HQS4_STAEQ</name>